<dbReference type="GO" id="GO:0004069">
    <property type="term" value="F:L-aspartate:2-oxoglutarate aminotransferase activity"/>
    <property type="evidence" value="ECO:0007669"/>
    <property type="project" value="UniProtKB-EC"/>
</dbReference>
<proteinExistence type="inferred from homology"/>
<dbReference type="PANTHER" id="PTHR46383">
    <property type="entry name" value="ASPARTATE AMINOTRANSFERASE"/>
    <property type="match status" value="1"/>
</dbReference>
<evidence type="ECO:0000313" key="10">
    <source>
        <dbReference type="Proteomes" id="UP000619295"/>
    </source>
</evidence>
<dbReference type="EMBL" id="JACXWY010000014">
    <property type="protein sequence ID" value="MBD3847915.1"/>
    <property type="molecule type" value="Genomic_DNA"/>
</dbReference>
<gene>
    <name evidence="9" type="ORF">IED13_19625</name>
</gene>
<evidence type="ECO:0000259" key="8">
    <source>
        <dbReference type="Pfam" id="PF00155"/>
    </source>
</evidence>
<dbReference type="CDD" id="cd00609">
    <property type="entry name" value="AAT_like"/>
    <property type="match status" value="1"/>
</dbReference>
<dbReference type="Proteomes" id="UP000619295">
    <property type="component" value="Unassembled WGS sequence"/>
</dbReference>
<dbReference type="Gene3D" id="3.40.640.10">
    <property type="entry name" value="Type I PLP-dependent aspartate aminotransferase-like (Major domain)"/>
    <property type="match status" value="1"/>
</dbReference>
<evidence type="ECO:0000256" key="6">
    <source>
        <dbReference type="ARBA" id="ARBA00022898"/>
    </source>
</evidence>
<protein>
    <recommendedName>
        <fullName evidence="3">aspartate transaminase</fullName>
        <ecNumber evidence="3">2.6.1.1</ecNumber>
    </recommendedName>
</protein>
<keyword evidence="10" id="KW-1185">Reference proteome</keyword>
<dbReference type="AlphaFoldDB" id="A0A927HZT2"/>
<reference evidence="9" key="1">
    <citation type="submission" date="2020-09" db="EMBL/GenBank/DDBJ databases">
        <title>Bosea spartocytisi sp. nov. a root nodule endophyte of Spartocytisus supranubius in the high mountain ecosystem fo the Teide National Park (Canary Islands, Spain).</title>
        <authorList>
            <person name="Pulido-Suarez L."/>
            <person name="Peix A."/>
            <person name="Igual J.M."/>
            <person name="Socas-Perez N."/>
            <person name="Velazquez E."/>
            <person name="Flores-Felix J.D."/>
            <person name="Leon-Barrios M."/>
        </authorList>
    </citation>
    <scope>NUCLEOTIDE SEQUENCE</scope>
    <source>
        <strain evidence="9">SSUT16</strain>
    </source>
</reference>
<evidence type="ECO:0000256" key="4">
    <source>
        <dbReference type="ARBA" id="ARBA00022576"/>
    </source>
</evidence>
<dbReference type="NCBIfam" id="NF004770">
    <property type="entry name" value="PRK06108.1"/>
    <property type="match status" value="1"/>
</dbReference>
<dbReference type="GO" id="GO:0006520">
    <property type="term" value="P:amino acid metabolic process"/>
    <property type="evidence" value="ECO:0007669"/>
    <property type="project" value="InterPro"/>
</dbReference>
<keyword evidence="5" id="KW-0808">Transferase</keyword>
<dbReference type="PANTHER" id="PTHR46383:SF2">
    <property type="entry name" value="AMINOTRANSFERASE"/>
    <property type="match status" value="1"/>
</dbReference>
<dbReference type="InterPro" id="IPR015424">
    <property type="entry name" value="PyrdxlP-dep_Trfase"/>
</dbReference>
<dbReference type="Pfam" id="PF00155">
    <property type="entry name" value="Aminotran_1_2"/>
    <property type="match status" value="1"/>
</dbReference>
<evidence type="ECO:0000256" key="7">
    <source>
        <dbReference type="ARBA" id="ARBA00049185"/>
    </source>
</evidence>
<evidence type="ECO:0000313" key="9">
    <source>
        <dbReference type="EMBL" id="MBD3847915.1"/>
    </source>
</evidence>
<keyword evidence="4 9" id="KW-0032">Aminotransferase</keyword>
<evidence type="ECO:0000256" key="2">
    <source>
        <dbReference type="ARBA" id="ARBA00007441"/>
    </source>
</evidence>
<dbReference type="InterPro" id="IPR015421">
    <property type="entry name" value="PyrdxlP-dep_Trfase_major"/>
</dbReference>
<dbReference type="RefSeq" id="WP_191125185.1">
    <property type="nucleotide sequence ID" value="NZ_JACXWY010000014.1"/>
</dbReference>
<comment type="caution">
    <text evidence="9">The sequence shown here is derived from an EMBL/GenBank/DDBJ whole genome shotgun (WGS) entry which is preliminary data.</text>
</comment>
<evidence type="ECO:0000256" key="1">
    <source>
        <dbReference type="ARBA" id="ARBA00001933"/>
    </source>
</evidence>
<evidence type="ECO:0000256" key="5">
    <source>
        <dbReference type="ARBA" id="ARBA00022679"/>
    </source>
</evidence>
<dbReference type="EC" id="2.6.1.1" evidence="3"/>
<keyword evidence="6" id="KW-0663">Pyridoxal phosphate</keyword>
<name>A0A927HZT2_9HYPH</name>
<dbReference type="InterPro" id="IPR004839">
    <property type="entry name" value="Aminotransferase_I/II_large"/>
</dbReference>
<dbReference type="Gene3D" id="3.90.1150.10">
    <property type="entry name" value="Aspartate Aminotransferase, domain 1"/>
    <property type="match status" value="1"/>
</dbReference>
<comment type="catalytic activity">
    <reaction evidence="7">
        <text>L-aspartate + 2-oxoglutarate = oxaloacetate + L-glutamate</text>
        <dbReference type="Rhea" id="RHEA:21824"/>
        <dbReference type="ChEBI" id="CHEBI:16452"/>
        <dbReference type="ChEBI" id="CHEBI:16810"/>
        <dbReference type="ChEBI" id="CHEBI:29985"/>
        <dbReference type="ChEBI" id="CHEBI:29991"/>
        <dbReference type="EC" id="2.6.1.1"/>
    </reaction>
</comment>
<dbReference type="InterPro" id="IPR015422">
    <property type="entry name" value="PyrdxlP-dep_Trfase_small"/>
</dbReference>
<dbReference type="InterPro" id="IPR050596">
    <property type="entry name" value="AspAT/PAT-like"/>
</dbReference>
<feature type="domain" description="Aminotransferase class I/classII large" evidence="8">
    <location>
        <begin position="42"/>
        <end position="390"/>
    </location>
</feature>
<sequence length="397" mass="43040">MNSALPTGSTLIADLRPEAREAPESGIVEVMNYGRLREGLIPLWVGEGDLPTPAFIRDAAARSLAAGETFYTWQRGIPELREALARYHERLYGQPFSPERFFVTGSGMQSLQIVVRMIAGPGDELIIPTPAWPNFVAATSVGGARPVCVPMEYDQGRFTLDLGKLEAAITPKTRGMLINSPSNPTGWTATKAEQEALLALSRKHGIWIVADEIYGRFVYDGSARAPSFHDIMAPEDRVIFVQTFSKNWAMTGWRIGWIEAPEAFGQVIENLIQYSTSGSPVFVQRGAVAALDEGEDFIAGQIARAAEGRRIVHEGLKATNRVSLAAPVGAFYQFFTVDGREDSRKLALDLVDTANVGLAPGTAFGPGGEKGLRLCFARNAADLTEAVARLQKALMAA</sequence>
<organism evidence="9 10">
    <name type="scientific">Bosea spartocytisi</name>
    <dbReference type="NCBI Taxonomy" id="2773451"/>
    <lineage>
        <taxon>Bacteria</taxon>
        <taxon>Pseudomonadati</taxon>
        <taxon>Pseudomonadota</taxon>
        <taxon>Alphaproteobacteria</taxon>
        <taxon>Hyphomicrobiales</taxon>
        <taxon>Boseaceae</taxon>
        <taxon>Bosea</taxon>
    </lineage>
</organism>
<evidence type="ECO:0000256" key="3">
    <source>
        <dbReference type="ARBA" id="ARBA00012753"/>
    </source>
</evidence>
<dbReference type="GO" id="GO:0030170">
    <property type="term" value="F:pyridoxal phosphate binding"/>
    <property type="evidence" value="ECO:0007669"/>
    <property type="project" value="InterPro"/>
</dbReference>
<dbReference type="SUPFAM" id="SSF53383">
    <property type="entry name" value="PLP-dependent transferases"/>
    <property type="match status" value="1"/>
</dbReference>
<comment type="similarity">
    <text evidence="2">Belongs to the class-I pyridoxal-phosphate-dependent aminotransferase family.</text>
</comment>
<accession>A0A927HZT2</accession>
<comment type="cofactor">
    <cofactor evidence="1">
        <name>pyridoxal 5'-phosphate</name>
        <dbReference type="ChEBI" id="CHEBI:597326"/>
    </cofactor>
</comment>